<evidence type="ECO:0000313" key="4">
    <source>
        <dbReference type="Proteomes" id="UP000182658"/>
    </source>
</evidence>
<accession>A0A1J7IG88</accession>
<keyword evidence="2" id="KW-1133">Transmembrane helix</keyword>
<feature type="compositionally biased region" description="Basic and acidic residues" evidence="1">
    <location>
        <begin position="318"/>
        <end position="329"/>
    </location>
</feature>
<evidence type="ECO:0000256" key="1">
    <source>
        <dbReference type="SAM" id="MobiDB-lite"/>
    </source>
</evidence>
<organism evidence="3 4">
    <name type="scientific">Coniochaeta ligniaria NRRL 30616</name>
    <dbReference type="NCBI Taxonomy" id="1408157"/>
    <lineage>
        <taxon>Eukaryota</taxon>
        <taxon>Fungi</taxon>
        <taxon>Dikarya</taxon>
        <taxon>Ascomycota</taxon>
        <taxon>Pezizomycotina</taxon>
        <taxon>Sordariomycetes</taxon>
        <taxon>Sordariomycetidae</taxon>
        <taxon>Coniochaetales</taxon>
        <taxon>Coniochaetaceae</taxon>
        <taxon>Coniochaeta</taxon>
    </lineage>
</organism>
<dbReference type="STRING" id="1408157.A0A1J7IG88"/>
<feature type="compositionally biased region" description="Polar residues" evidence="1">
    <location>
        <begin position="286"/>
        <end position="303"/>
    </location>
</feature>
<protein>
    <submittedName>
        <fullName evidence="3">Uncharacterized protein</fullName>
    </submittedName>
</protein>
<evidence type="ECO:0000313" key="3">
    <source>
        <dbReference type="EMBL" id="OIW26299.1"/>
    </source>
</evidence>
<keyword evidence="2" id="KW-0472">Membrane</keyword>
<keyword evidence="2" id="KW-0812">Transmembrane</keyword>
<dbReference type="EMBL" id="KV875100">
    <property type="protein sequence ID" value="OIW26299.1"/>
    <property type="molecule type" value="Genomic_DNA"/>
</dbReference>
<dbReference type="InParanoid" id="A0A1J7IG88"/>
<dbReference type="OrthoDB" id="5429716at2759"/>
<sequence>MSHAPTLTVTLIRDGDARRTVLGPLTTTFTPPEGCDKCFDHFNLPTGVNCVAYYWDCDSRRPCIPVIGDVSTIPPGFYSPGFHCPEGWLTALIIDSQLDIFLTLLPDETAALCCPSEYPAAIALQTSGASLDGAPAACINEVSSSVSSFFSCSLDSKFDEISAAATMTGLGIAPAIQINWRPADLVATRTVSSTVTVMNGTGISADRLATKSFGKPELIGIIIGTILATALLCGGVSWYLMTQLRRGARKAKDIVPLTTNVVNQEEQNKLELDATSRLPRCELPSPCSSDGPNSAPSQLQTTDWALISPDGAQNGTQREPDTVERIENIEGCKVVRDNRQ</sequence>
<proteinExistence type="predicted"/>
<feature type="transmembrane region" description="Helical" evidence="2">
    <location>
        <begin position="218"/>
        <end position="240"/>
    </location>
</feature>
<reference evidence="3 4" key="1">
    <citation type="submission" date="2016-10" db="EMBL/GenBank/DDBJ databases">
        <title>Draft genome sequence of Coniochaeta ligniaria NRRL30616, a lignocellulolytic fungus for bioabatement of inhibitors in plant biomass hydrolysates.</title>
        <authorList>
            <consortium name="DOE Joint Genome Institute"/>
            <person name="Jimenez D.J."/>
            <person name="Hector R.E."/>
            <person name="Riley R."/>
            <person name="Sun H."/>
            <person name="Grigoriev I.V."/>
            <person name="Van Elsas J.D."/>
            <person name="Nichols N.N."/>
        </authorList>
    </citation>
    <scope>NUCLEOTIDE SEQUENCE [LARGE SCALE GENOMIC DNA]</scope>
    <source>
        <strain evidence="3 4">NRRL 30616</strain>
    </source>
</reference>
<dbReference type="AlphaFoldDB" id="A0A1J7IG88"/>
<dbReference type="Proteomes" id="UP000182658">
    <property type="component" value="Unassembled WGS sequence"/>
</dbReference>
<gene>
    <name evidence="3" type="ORF">CONLIGDRAFT_646477</name>
</gene>
<evidence type="ECO:0000256" key="2">
    <source>
        <dbReference type="SAM" id="Phobius"/>
    </source>
</evidence>
<name>A0A1J7IG88_9PEZI</name>
<feature type="region of interest" description="Disordered" evidence="1">
    <location>
        <begin position="281"/>
        <end position="329"/>
    </location>
</feature>
<keyword evidence="4" id="KW-1185">Reference proteome</keyword>